<reference evidence="2" key="1">
    <citation type="journal article" date="2023" name="Mol. Phylogenet. Evol.">
        <title>Genome-scale phylogeny and comparative genomics of the fungal order Sordariales.</title>
        <authorList>
            <person name="Hensen N."/>
            <person name="Bonometti L."/>
            <person name="Westerberg I."/>
            <person name="Brannstrom I.O."/>
            <person name="Guillou S."/>
            <person name="Cros-Aarteil S."/>
            <person name="Calhoun S."/>
            <person name="Haridas S."/>
            <person name="Kuo A."/>
            <person name="Mondo S."/>
            <person name="Pangilinan J."/>
            <person name="Riley R."/>
            <person name="LaButti K."/>
            <person name="Andreopoulos B."/>
            <person name="Lipzen A."/>
            <person name="Chen C."/>
            <person name="Yan M."/>
            <person name="Daum C."/>
            <person name="Ng V."/>
            <person name="Clum A."/>
            <person name="Steindorff A."/>
            <person name="Ohm R.A."/>
            <person name="Martin F."/>
            <person name="Silar P."/>
            <person name="Natvig D.O."/>
            <person name="Lalanne C."/>
            <person name="Gautier V."/>
            <person name="Ament-Velasquez S.L."/>
            <person name="Kruys A."/>
            <person name="Hutchinson M.I."/>
            <person name="Powell A.J."/>
            <person name="Barry K."/>
            <person name="Miller A.N."/>
            <person name="Grigoriev I.V."/>
            <person name="Debuchy R."/>
            <person name="Gladieux P."/>
            <person name="Hiltunen Thoren M."/>
            <person name="Johannesson H."/>
        </authorList>
    </citation>
    <scope>NUCLEOTIDE SEQUENCE</scope>
    <source>
        <strain evidence="2">CBS 626.80</strain>
    </source>
</reference>
<dbReference type="EMBL" id="MU859109">
    <property type="protein sequence ID" value="KAK3953208.1"/>
    <property type="molecule type" value="Genomic_DNA"/>
</dbReference>
<feature type="region of interest" description="Disordered" evidence="1">
    <location>
        <begin position="1"/>
        <end position="456"/>
    </location>
</feature>
<evidence type="ECO:0000313" key="3">
    <source>
        <dbReference type="Proteomes" id="UP001303222"/>
    </source>
</evidence>
<feature type="compositionally biased region" description="Basic and acidic residues" evidence="1">
    <location>
        <begin position="53"/>
        <end position="63"/>
    </location>
</feature>
<feature type="compositionally biased region" description="Low complexity" evidence="1">
    <location>
        <begin position="632"/>
        <end position="649"/>
    </location>
</feature>
<feature type="compositionally biased region" description="Acidic residues" evidence="1">
    <location>
        <begin position="416"/>
        <end position="427"/>
    </location>
</feature>
<feature type="compositionally biased region" description="Acidic residues" evidence="1">
    <location>
        <begin position="375"/>
        <end position="388"/>
    </location>
</feature>
<feature type="compositionally biased region" description="Low complexity" evidence="1">
    <location>
        <begin position="184"/>
        <end position="200"/>
    </location>
</feature>
<dbReference type="PANTHER" id="PTHR38698:SF1">
    <property type="entry name" value="FUNGAL PROTEIN"/>
    <property type="match status" value="1"/>
</dbReference>
<evidence type="ECO:0000256" key="1">
    <source>
        <dbReference type="SAM" id="MobiDB-lite"/>
    </source>
</evidence>
<comment type="caution">
    <text evidence="2">The sequence shown here is derived from an EMBL/GenBank/DDBJ whole genome shotgun (WGS) entry which is preliminary data.</text>
</comment>
<feature type="compositionally biased region" description="Basic and acidic residues" evidence="1">
    <location>
        <begin position="91"/>
        <end position="105"/>
    </location>
</feature>
<feature type="region of interest" description="Disordered" evidence="1">
    <location>
        <begin position="478"/>
        <end position="501"/>
    </location>
</feature>
<dbReference type="InterPro" id="IPR031355">
    <property type="entry name" value="YBL010C/LAA2-like"/>
</dbReference>
<dbReference type="PANTHER" id="PTHR38698">
    <property type="entry name" value="EXPRESSED PROTEIN"/>
    <property type="match status" value="1"/>
</dbReference>
<feature type="compositionally biased region" description="Low complexity" evidence="1">
    <location>
        <begin position="36"/>
        <end position="51"/>
    </location>
</feature>
<feature type="compositionally biased region" description="Basic and acidic residues" evidence="1">
    <location>
        <begin position="299"/>
        <end position="355"/>
    </location>
</feature>
<dbReference type="AlphaFoldDB" id="A0AAN6SHA4"/>
<proteinExistence type="predicted"/>
<feature type="compositionally biased region" description="Basic and acidic residues" evidence="1">
    <location>
        <begin position="279"/>
        <end position="290"/>
    </location>
</feature>
<dbReference type="Proteomes" id="UP001303222">
    <property type="component" value="Unassembled WGS sequence"/>
</dbReference>
<feature type="compositionally biased region" description="Acidic residues" evidence="1">
    <location>
        <begin position="397"/>
        <end position="409"/>
    </location>
</feature>
<dbReference type="Pfam" id="PF17104">
    <property type="entry name" value="YBL010C_LAA2"/>
    <property type="match status" value="1"/>
</dbReference>
<sequence>MASRRNSLSPPERKGTMDPGARELPGSDSEDHYSDAISGSASPKAPASPIPRTRVERVDDKPAYGEVPGTQAYALREGDAKPDEFAIIPDPDSKLTAEEHDERRPSTPGGRPIPKTVVEETPDTAGAITHPEIEARRSVDTPPDVLVKADGQTIENEKGGDNDTSVQTALKSRASIHSRDSSSDLDQPSSDLPSLGPSLLAKEEGVNEQASNDASDDAVPGNAKTDDEEEEDVVAKTEQAEAGEVEVEKHDEEQSNDHDTTEDPKADEFEDASEELENQDIKKEDSKDQFDEPESSQLAEKKVESDHDDDKKQDSEGKFEEPEPSQEAEKKVGPEEGEKDGASFDSFDHKEEKPVQNDGLDDDGFAEAGDKAPDDDGFGDDDFGEDFAEPAQAGGDDFGDDFDDFEEGAEVNNDADFGDFDDDDFQEAEGFSAPAPAPVPEPQPRQPESSLGFQIPDFTHLSPSEILSLTSPYLNALFPPSPDNDDSDSSPNIPTLNVSQSFNGNVTDPIFQHPRSASLWSQLVAPPPLQPPDWIRSRIRRLFLVSLGVPIDLDEILPASKQKKLVLPSLDRRGSSSTSLRGDADAESDERAGRSRRPSAALRSQAPSVDSRGNPSSSSRTPSKQPVNKPLAAATNSSGSANRSSSSARKGPPPEPVFDLVAAKQLCETTDEALSGMTVKELREHVAKLEAMQGVAGEVLVYWQKRTDEKIGDREAFEGVIENLVKHARKVRK</sequence>
<keyword evidence="3" id="KW-1185">Reference proteome</keyword>
<evidence type="ECO:0000313" key="2">
    <source>
        <dbReference type="EMBL" id="KAK3953208.1"/>
    </source>
</evidence>
<gene>
    <name evidence="2" type="ORF">QBC32DRAFT_339402</name>
</gene>
<feature type="compositionally biased region" description="Polar residues" evidence="1">
    <location>
        <begin position="605"/>
        <end position="626"/>
    </location>
</feature>
<accession>A0AAN6SHA4</accession>
<feature type="region of interest" description="Disordered" evidence="1">
    <location>
        <begin position="568"/>
        <end position="656"/>
    </location>
</feature>
<name>A0AAN6SHA4_9PEZI</name>
<protein>
    <submittedName>
        <fullName evidence="2">Uncharacterized protein</fullName>
    </submittedName>
</protein>
<feature type="compositionally biased region" description="Basic and acidic residues" evidence="1">
    <location>
        <begin position="246"/>
        <end position="267"/>
    </location>
</feature>
<feature type="compositionally biased region" description="Pro residues" evidence="1">
    <location>
        <begin position="435"/>
        <end position="445"/>
    </location>
</feature>
<feature type="compositionally biased region" description="Acidic residues" evidence="1">
    <location>
        <begin position="268"/>
        <end position="278"/>
    </location>
</feature>
<reference evidence="2" key="2">
    <citation type="submission" date="2023-06" db="EMBL/GenBank/DDBJ databases">
        <authorList>
            <consortium name="Lawrence Berkeley National Laboratory"/>
            <person name="Mondo S.J."/>
            <person name="Hensen N."/>
            <person name="Bonometti L."/>
            <person name="Westerberg I."/>
            <person name="Brannstrom I.O."/>
            <person name="Guillou S."/>
            <person name="Cros-Aarteil S."/>
            <person name="Calhoun S."/>
            <person name="Haridas S."/>
            <person name="Kuo A."/>
            <person name="Pangilinan J."/>
            <person name="Riley R."/>
            <person name="Labutti K."/>
            <person name="Andreopoulos B."/>
            <person name="Lipzen A."/>
            <person name="Chen C."/>
            <person name="Yanf M."/>
            <person name="Daum C."/>
            <person name="Ng V."/>
            <person name="Clum A."/>
            <person name="Steindorff A."/>
            <person name="Ohm R."/>
            <person name="Martin F."/>
            <person name="Silar P."/>
            <person name="Natvig D."/>
            <person name="Lalanne C."/>
            <person name="Gautier V."/>
            <person name="Ament-Velasquez S.L."/>
            <person name="Kruys A."/>
            <person name="Hutchinson M.I."/>
            <person name="Powell A.J."/>
            <person name="Barry K."/>
            <person name="Miller A.N."/>
            <person name="Grigoriev I.V."/>
            <person name="Debuchy R."/>
            <person name="Gladieux P."/>
            <person name="Thoren M.H."/>
            <person name="Johannesson H."/>
        </authorList>
    </citation>
    <scope>NUCLEOTIDE SEQUENCE</scope>
    <source>
        <strain evidence="2">CBS 626.80</strain>
    </source>
</reference>
<organism evidence="2 3">
    <name type="scientific">Pseudoneurospora amorphoporcata</name>
    <dbReference type="NCBI Taxonomy" id="241081"/>
    <lineage>
        <taxon>Eukaryota</taxon>
        <taxon>Fungi</taxon>
        <taxon>Dikarya</taxon>
        <taxon>Ascomycota</taxon>
        <taxon>Pezizomycotina</taxon>
        <taxon>Sordariomycetes</taxon>
        <taxon>Sordariomycetidae</taxon>
        <taxon>Sordariales</taxon>
        <taxon>Sordariaceae</taxon>
        <taxon>Pseudoneurospora</taxon>
    </lineage>
</organism>